<proteinExistence type="predicted"/>
<name>A0A9N8YTF7_9GLOM</name>
<dbReference type="Proteomes" id="UP000789405">
    <property type="component" value="Unassembled WGS sequence"/>
</dbReference>
<evidence type="ECO:0000256" key="1">
    <source>
        <dbReference type="SAM" id="MobiDB-lite"/>
    </source>
</evidence>
<feature type="region of interest" description="Disordered" evidence="1">
    <location>
        <begin position="90"/>
        <end position="124"/>
    </location>
</feature>
<comment type="caution">
    <text evidence="2">The sequence shown here is derived from an EMBL/GenBank/DDBJ whole genome shotgun (WGS) entry which is preliminary data.</text>
</comment>
<accession>A0A9N8YTF7</accession>
<dbReference type="AlphaFoldDB" id="A0A9N8YTF7"/>
<reference evidence="2" key="1">
    <citation type="submission" date="2021-06" db="EMBL/GenBank/DDBJ databases">
        <authorList>
            <person name="Kallberg Y."/>
            <person name="Tangrot J."/>
            <person name="Rosling A."/>
        </authorList>
    </citation>
    <scope>NUCLEOTIDE SEQUENCE</scope>
    <source>
        <strain evidence="2">MA453B</strain>
    </source>
</reference>
<organism evidence="2 3">
    <name type="scientific">Dentiscutata erythropus</name>
    <dbReference type="NCBI Taxonomy" id="1348616"/>
    <lineage>
        <taxon>Eukaryota</taxon>
        <taxon>Fungi</taxon>
        <taxon>Fungi incertae sedis</taxon>
        <taxon>Mucoromycota</taxon>
        <taxon>Glomeromycotina</taxon>
        <taxon>Glomeromycetes</taxon>
        <taxon>Diversisporales</taxon>
        <taxon>Gigasporaceae</taxon>
        <taxon>Dentiscutata</taxon>
    </lineage>
</organism>
<feature type="compositionally biased region" description="Polar residues" evidence="1">
    <location>
        <begin position="91"/>
        <end position="119"/>
    </location>
</feature>
<protein>
    <submittedName>
        <fullName evidence="2">27167_t:CDS:1</fullName>
    </submittedName>
</protein>
<evidence type="ECO:0000313" key="3">
    <source>
        <dbReference type="Proteomes" id="UP000789405"/>
    </source>
</evidence>
<keyword evidence="3" id="KW-1185">Reference proteome</keyword>
<gene>
    <name evidence="2" type="ORF">DERYTH_LOCUS545</name>
</gene>
<dbReference type="EMBL" id="CAJVPY010000123">
    <property type="protein sequence ID" value="CAG8451589.1"/>
    <property type="molecule type" value="Genomic_DNA"/>
</dbReference>
<sequence length="296" mass="34002">MQPFGNLYYDDDEDNVEFENLLIYQDRSSLANLLSGTPFSRSNHPPAYGRVNMVLPNEDALLDDDGENLQTQDAQFLPDEQIDKFSERQYTDSSRTMMHDSSSAESSQNKDSQISSLNKPRNPHERLFVQDVNMEDYDDVTDFEYLRSLIRDNEQKMEDYSPFSVSILRSDDYEIGQEDYSPTVGDEEIEDPFANILPDFSERLGNFLRFATSGKENTENICLTRQDDDITPSQFLKFIHLIVGHVTAISERALSVISVKEKSKEDYNILGAEQWLANDDKPSMHETRTFGHCQGE</sequence>
<evidence type="ECO:0000313" key="2">
    <source>
        <dbReference type="EMBL" id="CAG8451589.1"/>
    </source>
</evidence>
<dbReference type="OrthoDB" id="2445409at2759"/>